<proteinExistence type="predicted"/>
<evidence type="ECO:0000313" key="1">
    <source>
        <dbReference type="EMBL" id="SEJ61326.1"/>
    </source>
</evidence>
<protein>
    <recommendedName>
        <fullName evidence="3">Response regulatory domain-containing protein</fullName>
    </recommendedName>
</protein>
<keyword evidence="2" id="KW-1185">Reference proteome</keyword>
<gene>
    <name evidence="1" type="ORF">SAMN04487995_5476</name>
</gene>
<organism evidence="1 2">
    <name type="scientific">Dyadobacter koreensis</name>
    <dbReference type="NCBI Taxonomy" id="408657"/>
    <lineage>
        <taxon>Bacteria</taxon>
        <taxon>Pseudomonadati</taxon>
        <taxon>Bacteroidota</taxon>
        <taxon>Cytophagia</taxon>
        <taxon>Cytophagales</taxon>
        <taxon>Spirosomataceae</taxon>
        <taxon>Dyadobacter</taxon>
    </lineage>
</organism>
<reference evidence="1 2" key="1">
    <citation type="submission" date="2016-10" db="EMBL/GenBank/DDBJ databases">
        <authorList>
            <person name="de Groot N.N."/>
        </authorList>
    </citation>
    <scope>NUCLEOTIDE SEQUENCE [LARGE SCALE GENOMIC DNA]</scope>
    <source>
        <strain evidence="1 2">DSM 19938</strain>
    </source>
</reference>
<dbReference type="AlphaFoldDB" id="A0A1H7A8S4"/>
<dbReference type="Proteomes" id="UP000199532">
    <property type="component" value="Unassembled WGS sequence"/>
</dbReference>
<evidence type="ECO:0008006" key="3">
    <source>
        <dbReference type="Google" id="ProtNLM"/>
    </source>
</evidence>
<evidence type="ECO:0000313" key="2">
    <source>
        <dbReference type="Proteomes" id="UP000199532"/>
    </source>
</evidence>
<sequence length="121" mass="14236">MYRCILINRWWLADSLLEKYIRRTYCLDLVWSGAYSEEALQMLKSDEYDLVFASLPSPDRIVTEDMLFEFRRQQSLVITASYPEYVFTGYDLNPICFLKEPFPMANFQSAIGKFQNLVSCS</sequence>
<dbReference type="RefSeq" id="WP_090340915.1">
    <property type="nucleotide sequence ID" value="NZ_FNXY01000010.1"/>
</dbReference>
<dbReference type="EMBL" id="FNXY01000010">
    <property type="protein sequence ID" value="SEJ61326.1"/>
    <property type="molecule type" value="Genomic_DNA"/>
</dbReference>
<dbReference type="STRING" id="408657.SAMN04487995_5476"/>
<dbReference type="OrthoDB" id="958843at2"/>
<accession>A0A1H7A8S4</accession>
<name>A0A1H7A8S4_9BACT</name>